<evidence type="ECO:0000313" key="3">
    <source>
        <dbReference type="Proteomes" id="UP000011602"/>
    </source>
</evidence>
<evidence type="ECO:0000256" key="1">
    <source>
        <dbReference type="SAM" id="MobiDB-lite"/>
    </source>
</evidence>
<keyword evidence="3" id="KW-1185">Reference proteome</keyword>
<sequence>MPGVAVHSSNEVRQAAAGTVTSSKPVEGIVSSRDGDVRSVGGHSTDGRVVVELSDNYVRTIGATGTAARATSRPPPRDSEPALSMNTSIEVEYWVIDTDGKLTTPGALADVSEHTEREFVEPLFELKTPPCETVDELRRTFVDQFETVLSRAAEVDKRLVPLGTPINCDPIALRPDERGRIQKEVIGDDFAYAKYCAGTHVHVEKRNVTDQLNTLIALDAALALVNSSPYLRGERLANSARAYCYRKKSYEEFPKHGQLWRYVDTVGEWRRRLEHRYDEFEAAAVEAGIDEATVAEHFSPDDVVWTPVRLRDSMPTVEWRSPDAALPSQVLRLATELEMVMEEIHHTNVEIEAESDPRDAGHVTADGVRLPAFETACDYAEAAMLDGLESDAVARYLDRMGFSVGDYHPIATRIDGRQYVTKSDARDLRLEYANLLEEDVAELSEALEV</sequence>
<gene>
    <name evidence="2" type="ORF">C493_10748</name>
</gene>
<dbReference type="PATRIC" id="fig|1227499.3.peg.2183"/>
<dbReference type="EMBL" id="AOHZ01000047">
    <property type="protein sequence ID" value="ELY55951.1"/>
    <property type="molecule type" value="Genomic_DNA"/>
</dbReference>
<organism evidence="2 3">
    <name type="scientific">Natronolimnohabitans innermongolicus JCM 12255</name>
    <dbReference type="NCBI Taxonomy" id="1227499"/>
    <lineage>
        <taxon>Archaea</taxon>
        <taxon>Methanobacteriati</taxon>
        <taxon>Methanobacteriota</taxon>
        <taxon>Stenosarchaea group</taxon>
        <taxon>Halobacteria</taxon>
        <taxon>Halobacteriales</taxon>
        <taxon>Natrialbaceae</taxon>
        <taxon>Natronolimnohabitans</taxon>
    </lineage>
</organism>
<dbReference type="InterPro" id="IPR006336">
    <property type="entry name" value="GCS2"/>
</dbReference>
<reference evidence="2 3" key="1">
    <citation type="journal article" date="2014" name="PLoS Genet.">
        <title>Phylogenetically driven sequencing of extremely halophilic archaea reveals strategies for static and dynamic osmo-response.</title>
        <authorList>
            <person name="Becker E.A."/>
            <person name="Seitzer P.M."/>
            <person name="Tritt A."/>
            <person name="Larsen D."/>
            <person name="Krusor M."/>
            <person name="Yao A.I."/>
            <person name="Wu D."/>
            <person name="Madern D."/>
            <person name="Eisen J.A."/>
            <person name="Darling A.E."/>
            <person name="Facciotti M.T."/>
        </authorList>
    </citation>
    <scope>NUCLEOTIDE SEQUENCE [LARGE SCALE GENOMIC DNA]</scope>
    <source>
        <strain evidence="2 3">JCM 12255</strain>
    </source>
</reference>
<dbReference type="PANTHER" id="PTHR36510:SF3">
    <property type="entry name" value="CONSERVED PROTEIN"/>
    <property type="match status" value="1"/>
</dbReference>
<keyword evidence="2" id="KW-0436">Ligase</keyword>
<proteinExistence type="predicted"/>
<dbReference type="InterPro" id="IPR050141">
    <property type="entry name" value="GCL_type2/YbdK_subfam"/>
</dbReference>
<dbReference type="AlphaFoldDB" id="L9X3A7"/>
<evidence type="ECO:0000313" key="2">
    <source>
        <dbReference type="EMBL" id="ELY55951.1"/>
    </source>
</evidence>
<protein>
    <submittedName>
        <fullName evidence="2">Glutamate--cysteine ligase</fullName>
    </submittedName>
</protein>
<name>L9X3A7_9EURY</name>
<dbReference type="InterPro" id="IPR014746">
    <property type="entry name" value="Gln_synth/guanido_kin_cat_dom"/>
</dbReference>
<dbReference type="STRING" id="1227499.C493_10748"/>
<dbReference type="GO" id="GO:0004357">
    <property type="term" value="F:glutamate-cysteine ligase activity"/>
    <property type="evidence" value="ECO:0007669"/>
    <property type="project" value="InterPro"/>
</dbReference>
<dbReference type="GO" id="GO:0042398">
    <property type="term" value="P:modified amino acid biosynthetic process"/>
    <property type="evidence" value="ECO:0007669"/>
    <property type="project" value="InterPro"/>
</dbReference>
<dbReference type="eggNOG" id="arCOG02722">
    <property type="taxonomic scope" value="Archaea"/>
</dbReference>
<feature type="region of interest" description="Disordered" evidence="1">
    <location>
        <begin position="1"/>
        <end position="44"/>
    </location>
</feature>
<comment type="caution">
    <text evidence="2">The sequence shown here is derived from an EMBL/GenBank/DDBJ whole genome shotgun (WGS) entry which is preliminary data.</text>
</comment>
<dbReference type="SUPFAM" id="SSF55931">
    <property type="entry name" value="Glutamine synthetase/guanido kinase"/>
    <property type="match status" value="1"/>
</dbReference>
<dbReference type="Pfam" id="PF04107">
    <property type="entry name" value="GCS2"/>
    <property type="match status" value="1"/>
</dbReference>
<dbReference type="Proteomes" id="UP000011602">
    <property type="component" value="Unassembled WGS sequence"/>
</dbReference>
<dbReference type="PANTHER" id="PTHR36510">
    <property type="entry name" value="GLUTAMATE--CYSTEINE LIGASE 2-RELATED"/>
    <property type="match status" value="1"/>
</dbReference>
<dbReference type="Gene3D" id="3.30.590.20">
    <property type="match status" value="1"/>
</dbReference>
<accession>L9X3A7</accession>